<dbReference type="PANTHER" id="PTHR46294">
    <property type="entry name" value="SEGMENTATION PROTEIN EVEN-SKIPPED"/>
    <property type="match status" value="1"/>
</dbReference>
<dbReference type="AlphaFoldDB" id="A0A8J5K590"/>
<dbReference type="GO" id="GO:0000981">
    <property type="term" value="F:DNA-binding transcription factor activity, RNA polymerase II-specific"/>
    <property type="evidence" value="ECO:0007669"/>
    <property type="project" value="InterPro"/>
</dbReference>
<keyword evidence="3 4" id="KW-0371">Homeobox</keyword>
<dbReference type="InterPro" id="IPR001356">
    <property type="entry name" value="HD"/>
</dbReference>
<evidence type="ECO:0000256" key="2">
    <source>
        <dbReference type="ARBA" id="ARBA00022473"/>
    </source>
</evidence>
<dbReference type="InterPro" id="IPR052002">
    <property type="entry name" value="Even-skipped_HD"/>
</dbReference>
<dbReference type="Proteomes" id="UP000747542">
    <property type="component" value="Unassembled WGS sequence"/>
</dbReference>
<evidence type="ECO:0000256" key="3">
    <source>
        <dbReference type="PROSITE-ProRule" id="PRU00108"/>
    </source>
</evidence>
<keyword evidence="3 4" id="KW-0539">Nucleus</keyword>
<dbReference type="EMBL" id="JAHLQT010015974">
    <property type="protein sequence ID" value="KAG7169557.1"/>
    <property type="molecule type" value="Genomic_DNA"/>
</dbReference>
<accession>A0A8J5K590</accession>
<comment type="caution">
    <text evidence="7">The sequence shown here is derived from an EMBL/GenBank/DDBJ whole genome shotgun (WGS) entry which is preliminary data.</text>
</comment>
<dbReference type="PROSITE" id="PS50071">
    <property type="entry name" value="HOMEOBOX_2"/>
    <property type="match status" value="1"/>
</dbReference>
<keyword evidence="2" id="KW-0217">Developmental protein</keyword>
<reference evidence="7" key="1">
    <citation type="journal article" date="2021" name="Sci. Adv.">
        <title>The American lobster genome reveals insights on longevity, neural, and immune adaptations.</title>
        <authorList>
            <person name="Polinski J.M."/>
            <person name="Zimin A.V."/>
            <person name="Clark K.F."/>
            <person name="Kohn A.B."/>
            <person name="Sadowski N."/>
            <person name="Timp W."/>
            <person name="Ptitsyn A."/>
            <person name="Khanna P."/>
            <person name="Romanova D.Y."/>
            <person name="Williams P."/>
            <person name="Greenwood S.J."/>
            <person name="Moroz L.L."/>
            <person name="Walt D.R."/>
            <person name="Bodnar A.G."/>
        </authorList>
    </citation>
    <scope>NUCLEOTIDE SEQUENCE</scope>
    <source>
        <strain evidence="7">GMGI-L3</strain>
    </source>
</reference>
<dbReference type="OrthoDB" id="6159439at2759"/>
<dbReference type="PANTHER" id="PTHR46294:SF4">
    <property type="entry name" value="SEGMENTATION PROTEIN EVEN-SKIPPED"/>
    <property type="match status" value="1"/>
</dbReference>
<evidence type="ECO:0000313" key="7">
    <source>
        <dbReference type="EMBL" id="KAG7169557.1"/>
    </source>
</evidence>
<feature type="region of interest" description="Disordered" evidence="5">
    <location>
        <begin position="294"/>
        <end position="349"/>
    </location>
</feature>
<keyword evidence="8" id="KW-1185">Reference proteome</keyword>
<name>A0A8J5K590_HOMAM</name>
<dbReference type="Pfam" id="PF00046">
    <property type="entry name" value="Homeodomain"/>
    <property type="match status" value="1"/>
</dbReference>
<feature type="compositionally biased region" description="Pro residues" evidence="5">
    <location>
        <begin position="28"/>
        <end position="47"/>
    </location>
</feature>
<dbReference type="GO" id="GO:0005634">
    <property type="term" value="C:nucleus"/>
    <property type="evidence" value="ECO:0007669"/>
    <property type="project" value="UniProtKB-SubCell"/>
</dbReference>
<evidence type="ECO:0000313" key="8">
    <source>
        <dbReference type="Proteomes" id="UP000747542"/>
    </source>
</evidence>
<feature type="compositionally biased region" description="Polar residues" evidence="5">
    <location>
        <begin position="300"/>
        <end position="316"/>
    </location>
</feature>
<evidence type="ECO:0000259" key="6">
    <source>
        <dbReference type="PROSITE" id="PS50071"/>
    </source>
</evidence>
<dbReference type="CDD" id="cd00086">
    <property type="entry name" value="homeodomain"/>
    <property type="match status" value="1"/>
</dbReference>
<evidence type="ECO:0000256" key="5">
    <source>
        <dbReference type="SAM" id="MobiDB-lite"/>
    </source>
</evidence>
<protein>
    <submittedName>
        <fullName evidence="7">Homeobox protein XHOX-3-like</fullName>
    </submittedName>
</protein>
<dbReference type="GO" id="GO:0000978">
    <property type="term" value="F:RNA polymerase II cis-regulatory region sequence-specific DNA binding"/>
    <property type="evidence" value="ECO:0007669"/>
    <property type="project" value="TreeGrafter"/>
</dbReference>
<evidence type="ECO:0000256" key="4">
    <source>
        <dbReference type="RuleBase" id="RU000682"/>
    </source>
</evidence>
<feature type="region of interest" description="Disordered" evidence="5">
    <location>
        <begin position="23"/>
        <end position="59"/>
    </location>
</feature>
<gene>
    <name evidence="7" type="primary">xhox3-L</name>
    <name evidence="7" type="ORF">Hamer_G020869</name>
</gene>
<dbReference type="SMART" id="SM00389">
    <property type="entry name" value="HOX"/>
    <property type="match status" value="1"/>
</dbReference>
<dbReference type="InterPro" id="IPR017970">
    <property type="entry name" value="Homeobox_CS"/>
</dbReference>
<proteinExistence type="predicted"/>
<evidence type="ECO:0000256" key="1">
    <source>
        <dbReference type="ARBA" id="ARBA00004123"/>
    </source>
</evidence>
<keyword evidence="3 4" id="KW-0238">DNA-binding</keyword>
<feature type="DNA-binding region" description="Homeobox" evidence="3">
    <location>
        <begin position="94"/>
        <end position="153"/>
    </location>
</feature>
<feature type="domain" description="Homeobox" evidence="6">
    <location>
        <begin position="92"/>
        <end position="152"/>
    </location>
</feature>
<sequence length="349" mass="37714">MQPFRVSPEMLDGLEDKLQLLGGHRVPVSPPCSPPAPSITPPSPTPSPAIQDENSNIKKDIPIGATTPIISEPQQKIQQPEASSCSGGQSAAELRRYRTAFTREQIGRLEKDFLRENYISRPRRCELAQELGLPEATIKVWFQNRRMKDKRQRLALTWPYADPALTAYLLHAAAASGVYPPYLSPSFTPVSPWAAAAAQFGGPPPPAYTSSQLRFTPYPRPHPASILSPPYAMPSDVPIPPTSVMAPSPVMPRPSGHLPSCPARDSPKLGGDGCLCGLFYPSLAHSLTPTLPSPPAHLPSTASDSVHSPVPVNNDTAGRCSPVNRPATSPQRKAPPRSLFKPYRDDLVS</sequence>
<dbReference type="PROSITE" id="PS00027">
    <property type="entry name" value="HOMEOBOX_1"/>
    <property type="match status" value="1"/>
</dbReference>
<comment type="subcellular location">
    <subcellularLocation>
        <location evidence="1 3 4">Nucleus</location>
    </subcellularLocation>
</comment>
<organism evidence="7 8">
    <name type="scientific">Homarus americanus</name>
    <name type="common">American lobster</name>
    <dbReference type="NCBI Taxonomy" id="6706"/>
    <lineage>
        <taxon>Eukaryota</taxon>
        <taxon>Metazoa</taxon>
        <taxon>Ecdysozoa</taxon>
        <taxon>Arthropoda</taxon>
        <taxon>Crustacea</taxon>
        <taxon>Multicrustacea</taxon>
        <taxon>Malacostraca</taxon>
        <taxon>Eumalacostraca</taxon>
        <taxon>Eucarida</taxon>
        <taxon>Decapoda</taxon>
        <taxon>Pleocyemata</taxon>
        <taxon>Astacidea</taxon>
        <taxon>Nephropoidea</taxon>
        <taxon>Nephropidae</taxon>
        <taxon>Homarus</taxon>
    </lineage>
</organism>